<evidence type="ECO:0000256" key="4">
    <source>
        <dbReference type="ARBA" id="ARBA00022475"/>
    </source>
</evidence>
<feature type="transmembrane region" description="Helical" evidence="14">
    <location>
        <begin position="200"/>
        <end position="219"/>
    </location>
</feature>
<dbReference type="InterPro" id="IPR036890">
    <property type="entry name" value="HATPase_C_sf"/>
</dbReference>
<evidence type="ECO:0000256" key="8">
    <source>
        <dbReference type="ARBA" id="ARBA00022741"/>
    </source>
</evidence>
<dbReference type="Gene3D" id="1.10.287.130">
    <property type="match status" value="1"/>
</dbReference>
<keyword evidence="11 14" id="KW-1133">Transmembrane helix</keyword>
<organism evidence="17 18">
    <name type="scientific">Pseudoteredinibacter isoporae</name>
    <dbReference type="NCBI Taxonomy" id="570281"/>
    <lineage>
        <taxon>Bacteria</taxon>
        <taxon>Pseudomonadati</taxon>
        <taxon>Pseudomonadota</taxon>
        <taxon>Gammaproteobacteria</taxon>
        <taxon>Cellvibrionales</taxon>
        <taxon>Cellvibrionaceae</taxon>
        <taxon>Pseudoteredinibacter</taxon>
    </lineage>
</organism>
<dbReference type="SMART" id="SM00304">
    <property type="entry name" value="HAMP"/>
    <property type="match status" value="1"/>
</dbReference>
<keyword evidence="5" id="KW-0597">Phosphoprotein</keyword>
<dbReference type="GO" id="GO:0005524">
    <property type="term" value="F:ATP binding"/>
    <property type="evidence" value="ECO:0007669"/>
    <property type="project" value="UniProtKB-KW"/>
</dbReference>
<dbReference type="Pfam" id="PF00512">
    <property type="entry name" value="HisKA"/>
    <property type="match status" value="1"/>
</dbReference>
<evidence type="ECO:0000256" key="13">
    <source>
        <dbReference type="ARBA" id="ARBA00023136"/>
    </source>
</evidence>
<evidence type="ECO:0000256" key="6">
    <source>
        <dbReference type="ARBA" id="ARBA00022679"/>
    </source>
</evidence>
<evidence type="ECO:0000256" key="12">
    <source>
        <dbReference type="ARBA" id="ARBA00023012"/>
    </source>
</evidence>
<dbReference type="RefSeq" id="WP_166845516.1">
    <property type="nucleotide sequence ID" value="NZ_JAAONY010000002.1"/>
</dbReference>
<dbReference type="Gene3D" id="6.10.340.10">
    <property type="match status" value="1"/>
</dbReference>
<dbReference type="InterPro" id="IPR003660">
    <property type="entry name" value="HAMP_dom"/>
</dbReference>
<dbReference type="CDD" id="cd06225">
    <property type="entry name" value="HAMP"/>
    <property type="match status" value="1"/>
</dbReference>
<dbReference type="Pfam" id="PF00672">
    <property type="entry name" value="HAMP"/>
    <property type="match status" value="1"/>
</dbReference>
<dbReference type="GO" id="GO:0005886">
    <property type="term" value="C:plasma membrane"/>
    <property type="evidence" value="ECO:0007669"/>
    <property type="project" value="UniProtKB-SubCell"/>
</dbReference>
<evidence type="ECO:0000256" key="7">
    <source>
        <dbReference type="ARBA" id="ARBA00022692"/>
    </source>
</evidence>
<keyword evidence="7 14" id="KW-0812">Transmembrane</keyword>
<keyword evidence="13 14" id="KW-0472">Membrane</keyword>
<proteinExistence type="predicted"/>
<dbReference type="PRINTS" id="PR00344">
    <property type="entry name" value="BCTRLSENSOR"/>
</dbReference>
<dbReference type="InParanoid" id="A0A7X0MWV6"/>
<evidence type="ECO:0000256" key="2">
    <source>
        <dbReference type="ARBA" id="ARBA00004651"/>
    </source>
</evidence>
<evidence type="ECO:0000313" key="18">
    <source>
        <dbReference type="Proteomes" id="UP000528457"/>
    </source>
</evidence>
<dbReference type="SUPFAM" id="SSF158472">
    <property type="entry name" value="HAMP domain-like"/>
    <property type="match status" value="1"/>
</dbReference>
<dbReference type="SUPFAM" id="SSF55874">
    <property type="entry name" value="ATPase domain of HSP90 chaperone/DNA topoisomerase II/histidine kinase"/>
    <property type="match status" value="1"/>
</dbReference>
<keyword evidence="4" id="KW-1003">Cell membrane</keyword>
<evidence type="ECO:0000256" key="5">
    <source>
        <dbReference type="ARBA" id="ARBA00022553"/>
    </source>
</evidence>
<keyword evidence="8" id="KW-0547">Nucleotide-binding</keyword>
<evidence type="ECO:0000259" key="16">
    <source>
        <dbReference type="PROSITE" id="PS50885"/>
    </source>
</evidence>
<dbReference type="InterPro" id="IPR036097">
    <property type="entry name" value="HisK_dim/P_sf"/>
</dbReference>
<keyword evidence="12" id="KW-0902">Two-component regulatory system</keyword>
<gene>
    <name evidence="17" type="ORF">HNR48_002915</name>
</gene>
<evidence type="ECO:0000256" key="14">
    <source>
        <dbReference type="SAM" id="Phobius"/>
    </source>
</evidence>
<keyword evidence="9 17" id="KW-0418">Kinase</keyword>
<evidence type="ECO:0000313" key="17">
    <source>
        <dbReference type="EMBL" id="MBB6522630.1"/>
    </source>
</evidence>
<dbReference type="InterPro" id="IPR004358">
    <property type="entry name" value="Sig_transdc_His_kin-like_C"/>
</dbReference>
<dbReference type="PANTHER" id="PTHR45528:SF1">
    <property type="entry name" value="SENSOR HISTIDINE KINASE CPXA"/>
    <property type="match status" value="1"/>
</dbReference>
<feature type="domain" description="Histidine kinase" evidence="15">
    <location>
        <begin position="280"/>
        <end position="496"/>
    </location>
</feature>
<evidence type="ECO:0000256" key="11">
    <source>
        <dbReference type="ARBA" id="ARBA00022989"/>
    </source>
</evidence>
<dbReference type="Proteomes" id="UP000528457">
    <property type="component" value="Unassembled WGS sequence"/>
</dbReference>
<dbReference type="PROSITE" id="PS50109">
    <property type="entry name" value="HIS_KIN"/>
    <property type="match status" value="1"/>
</dbReference>
<dbReference type="FunCoup" id="A0A7X0MWV6">
    <property type="interactions" value="280"/>
</dbReference>
<dbReference type="InterPro" id="IPR005467">
    <property type="entry name" value="His_kinase_dom"/>
</dbReference>
<keyword evidence="10" id="KW-0067">ATP-binding</keyword>
<dbReference type="PANTHER" id="PTHR45528">
    <property type="entry name" value="SENSOR HISTIDINE KINASE CPXA"/>
    <property type="match status" value="1"/>
</dbReference>
<dbReference type="PROSITE" id="PS50885">
    <property type="entry name" value="HAMP"/>
    <property type="match status" value="1"/>
</dbReference>
<dbReference type="CDD" id="cd00082">
    <property type="entry name" value="HisKA"/>
    <property type="match status" value="1"/>
</dbReference>
<dbReference type="InterPro" id="IPR003661">
    <property type="entry name" value="HisK_dim/P_dom"/>
</dbReference>
<dbReference type="AlphaFoldDB" id="A0A7X0MWV6"/>
<evidence type="ECO:0000259" key="15">
    <source>
        <dbReference type="PROSITE" id="PS50109"/>
    </source>
</evidence>
<dbReference type="Gene3D" id="3.30.565.10">
    <property type="entry name" value="Histidine kinase-like ATPase, C-terminal domain"/>
    <property type="match status" value="1"/>
</dbReference>
<feature type="domain" description="HAMP" evidence="16">
    <location>
        <begin position="220"/>
        <end position="272"/>
    </location>
</feature>
<dbReference type="EMBL" id="JACHHT010000002">
    <property type="protein sequence ID" value="MBB6522630.1"/>
    <property type="molecule type" value="Genomic_DNA"/>
</dbReference>
<protein>
    <recommendedName>
        <fullName evidence="3">histidine kinase</fullName>
        <ecNumber evidence="3">2.7.13.3</ecNumber>
    </recommendedName>
</protein>
<dbReference type="SMART" id="SM00387">
    <property type="entry name" value="HATPase_c"/>
    <property type="match status" value="1"/>
</dbReference>
<sequence>MKIKLQGKLFLAFSLATASVILFVAWFAYWNFDRGFREYLNQAAIERTEPIRNALVEHYREKGSWQDLKDNPRLMRRIIYQTFNVERQRRFQEKTGRPLPPGLNKSEDKHRRKIFERHFREARFLRIYDEQGELLISSPKWPVVSDDPKKASQNRDGLHDELRVSLKLDGETIGSFAIRKAKLQKNRPDYEFRRKQLHKIWVAVGFALIVSGLLAWLLARHLISPIRDLAEGSKSLGEGDYSRRVEVRGNDELASLGRDFNQLALTLEKNEQSRQQWIADISHELRTPLAVLRGEIEAVLDGVRKFNADNVQSLHAEVLALSRLVDDLYQLALSDAGALDYRFARENARELLELSLDAFELRFKKANLNLHADGLENLNSYIRADRKRFAQLMHNLLENSLRYTDAGGEAMLTAEAVANELKITLQDSSPSVSAADMPKIFERLYRVDQSRSREHGGSGLGLSLCQNIVEAHGGRIDAAPSDLGGLKITLYMPNYEN</sequence>
<comment type="caution">
    <text evidence="17">The sequence shown here is derived from an EMBL/GenBank/DDBJ whole genome shotgun (WGS) entry which is preliminary data.</text>
</comment>
<keyword evidence="6 17" id="KW-0808">Transferase</keyword>
<keyword evidence="18" id="KW-1185">Reference proteome</keyword>
<name>A0A7X0MWV6_9GAMM</name>
<evidence type="ECO:0000256" key="1">
    <source>
        <dbReference type="ARBA" id="ARBA00000085"/>
    </source>
</evidence>
<comment type="catalytic activity">
    <reaction evidence="1">
        <text>ATP + protein L-histidine = ADP + protein N-phospho-L-histidine.</text>
        <dbReference type="EC" id="2.7.13.3"/>
    </reaction>
</comment>
<dbReference type="GO" id="GO:0000155">
    <property type="term" value="F:phosphorelay sensor kinase activity"/>
    <property type="evidence" value="ECO:0007669"/>
    <property type="project" value="InterPro"/>
</dbReference>
<dbReference type="InterPro" id="IPR003594">
    <property type="entry name" value="HATPase_dom"/>
</dbReference>
<dbReference type="Pfam" id="PF02518">
    <property type="entry name" value="HATPase_c"/>
    <property type="match status" value="1"/>
</dbReference>
<feature type="transmembrane region" description="Helical" evidence="14">
    <location>
        <begin position="12"/>
        <end position="32"/>
    </location>
</feature>
<dbReference type="InterPro" id="IPR050398">
    <property type="entry name" value="HssS/ArlS-like"/>
</dbReference>
<dbReference type="SMART" id="SM00388">
    <property type="entry name" value="HisKA"/>
    <property type="match status" value="1"/>
</dbReference>
<dbReference type="SUPFAM" id="SSF47384">
    <property type="entry name" value="Homodimeric domain of signal transducing histidine kinase"/>
    <property type="match status" value="1"/>
</dbReference>
<evidence type="ECO:0000256" key="9">
    <source>
        <dbReference type="ARBA" id="ARBA00022777"/>
    </source>
</evidence>
<comment type="subcellular location">
    <subcellularLocation>
        <location evidence="2">Cell membrane</location>
        <topology evidence="2">Multi-pass membrane protein</topology>
    </subcellularLocation>
</comment>
<reference evidence="17 18" key="1">
    <citation type="submission" date="2020-08" db="EMBL/GenBank/DDBJ databases">
        <title>Genomic Encyclopedia of Type Strains, Phase IV (KMG-IV): sequencing the most valuable type-strain genomes for metagenomic binning, comparative biology and taxonomic classification.</title>
        <authorList>
            <person name="Goeker M."/>
        </authorList>
    </citation>
    <scope>NUCLEOTIDE SEQUENCE [LARGE SCALE GENOMIC DNA]</scope>
    <source>
        <strain evidence="17 18">DSM 22368</strain>
    </source>
</reference>
<evidence type="ECO:0000256" key="3">
    <source>
        <dbReference type="ARBA" id="ARBA00012438"/>
    </source>
</evidence>
<accession>A0A7X0MWV6</accession>
<evidence type="ECO:0000256" key="10">
    <source>
        <dbReference type="ARBA" id="ARBA00022840"/>
    </source>
</evidence>
<dbReference type="EC" id="2.7.13.3" evidence="3"/>